<dbReference type="SUPFAM" id="SSF54523">
    <property type="entry name" value="Pili subunits"/>
    <property type="match status" value="1"/>
</dbReference>
<keyword evidence="3" id="KW-1003">Cell membrane</keyword>
<evidence type="ECO:0000313" key="12">
    <source>
        <dbReference type="EMBL" id="WFF40892.1"/>
    </source>
</evidence>
<proteinExistence type="inferred from homology"/>
<evidence type="ECO:0000256" key="2">
    <source>
        <dbReference type="ARBA" id="ARBA00021549"/>
    </source>
</evidence>
<evidence type="ECO:0000256" key="5">
    <source>
        <dbReference type="ARBA" id="ARBA00022519"/>
    </source>
</evidence>
<dbReference type="EMBL" id="CP035631">
    <property type="protein sequence ID" value="WFF40892.1"/>
    <property type="molecule type" value="Genomic_DNA"/>
</dbReference>
<keyword evidence="8" id="KW-0472">Membrane</keyword>
<dbReference type="InterPro" id="IPR022346">
    <property type="entry name" value="T2SS_GspH"/>
</dbReference>
<protein>
    <recommendedName>
        <fullName evidence="2">Type II secretion system protein H</fullName>
    </recommendedName>
    <alternativeName>
        <fullName evidence="10">General secretion pathway protein H</fullName>
    </alternativeName>
</protein>
<dbReference type="Pfam" id="PF12019">
    <property type="entry name" value="GspH"/>
    <property type="match status" value="1"/>
</dbReference>
<comment type="similarity">
    <text evidence="9">Belongs to the GSP H family.</text>
</comment>
<name>A0ABY8FDK7_9GAMM</name>
<evidence type="ECO:0000256" key="3">
    <source>
        <dbReference type="ARBA" id="ARBA00022475"/>
    </source>
</evidence>
<keyword evidence="4" id="KW-0488">Methylation</keyword>
<evidence type="ECO:0000259" key="11">
    <source>
        <dbReference type="Pfam" id="PF12019"/>
    </source>
</evidence>
<reference evidence="12 13" key="1">
    <citation type="submission" date="2019-01" db="EMBL/GenBank/DDBJ databases">
        <title>Genome sequence of Salinicola endophyticus REST5.</title>
        <authorList>
            <person name="Nascimento F.X."/>
        </authorList>
    </citation>
    <scope>NUCLEOTIDE SEQUENCE [LARGE SCALE GENOMIC DNA]</scope>
    <source>
        <strain evidence="12 13">REST5</strain>
    </source>
</reference>
<evidence type="ECO:0000256" key="8">
    <source>
        <dbReference type="ARBA" id="ARBA00023136"/>
    </source>
</evidence>
<dbReference type="Gene3D" id="3.55.40.10">
    <property type="entry name" value="minor pseudopilin epsh domain"/>
    <property type="match status" value="1"/>
</dbReference>
<evidence type="ECO:0000256" key="4">
    <source>
        <dbReference type="ARBA" id="ARBA00022481"/>
    </source>
</evidence>
<feature type="domain" description="General secretion pathway GspH" evidence="11">
    <location>
        <begin position="30"/>
        <end position="134"/>
    </location>
</feature>
<keyword evidence="6" id="KW-0812">Transmembrane</keyword>
<gene>
    <name evidence="12" type="ORF">EVC62_04915</name>
</gene>
<dbReference type="InterPro" id="IPR045584">
    <property type="entry name" value="Pilin-like"/>
</dbReference>
<keyword evidence="13" id="KW-1185">Reference proteome</keyword>
<organism evidence="12 13">
    <name type="scientific">Salinicola endophyticus</name>
    <dbReference type="NCBI Taxonomy" id="1949083"/>
    <lineage>
        <taxon>Bacteria</taxon>
        <taxon>Pseudomonadati</taxon>
        <taxon>Pseudomonadota</taxon>
        <taxon>Gammaproteobacteria</taxon>
        <taxon>Oceanospirillales</taxon>
        <taxon>Halomonadaceae</taxon>
        <taxon>Salinicola</taxon>
    </lineage>
</organism>
<evidence type="ECO:0000256" key="9">
    <source>
        <dbReference type="ARBA" id="ARBA00025772"/>
    </source>
</evidence>
<keyword evidence="5" id="KW-0997">Cell inner membrane</keyword>
<evidence type="ECO:0000256" key="6">
    <source>
        <dbReference type="ARBA" id="ARBA00022692"/>
    </source>
</evidence>
<evidence type="ECO:0000256" key="1">
    <source>
        <dbReference type="ARBA" id="ARBA00004377"/>
    </source>
</evidence>
<dbReference type="RefSeq" id="WP_282235865.1">
    <property type="nucleotide sequence ID" value="NZ_CP035631.1"/>
</dbReference>
<sequence length="147" mass="16098">MVTVIIIGVLAGIAISTSGWLESRRLASETEALRQRLEALHQLAVATRQPWQLCALGTNGQCGKNWNQGYLWHRVDDKGGRLAGEHPLTDVTLSWNRGSLITFKSTPWDFHSAFGSFFICNPSGGNRLTLNDAGRVTPTYGDRSGCP</sequence>
<evidence type="ECO:0000313" key="13">
    <source>
        <dbReference type="Proteomes" id="UP001321526"/>
    </source>
</evidence>
<accession>A0ABY8FDK7</accession>
<evidence type="ECO:0000256" key="10">
    <source>
        <dbReference type="ARBA" id="ARBA00030775"/>
    </source>
</evidence>
<dbReference type="Proteomes" id="UP001321526">
    <property type="component" value="Chromosome"/>
</dbReference>
<keyword evidence="7" id="KW-1133">Transmembrane helix</keyword>
<evidence type="ECO:0000256" key="7">
    <source>
        <dbReference type="ARBA" id="ARBA00022989"/>
    </source>
</evidence>
<comment type="subcellular location">
    <subcellularLocation>
        <location evidence="1">Cell inner membrane</location>
        <topology evidence="1">Single-pass membrane protein</topology>
    </subcellularLocation>
</comment>